<dbReference type="EMBL" id="JBBNAF010000006">
    <property type="protein sequence ID" value="KAK9134872.1"/>
    <property type="molecule type" value="Genomic_DNA"/>
</dbReference>
<evidence type="ECO:0000313" key="3">
    <source>
        <dbReference type="Proteomes" id="UP001420932"/>
    </source>
</evidence>
<feature type="region of interest" description="Disordered" evidence="1">
    <location>
        <begin position="1"/>
        <end position="33"/>
    </location>
</feature>
<gene>
    <name evidence="2" type="ORF">Syun_014202</name>
</gene>
<name>A0AAP0P8J1_9MAGN</name>
<dbReference type="Proteomes" id="UP001420932">
    <property type="component" value="Unassembled WGS sequence"/>
</dbReference>
<evidence type="ECO:0000313" key="2">
    <source>
        <dbReference type="EMBL" id="KAK9134872.1"/>
    </source>
</evidence>
<protein>
    <submittedName>
        <fullName evidence="2">Uncharacterized protein</fullName>
    </submittedName>
</protein>
<sequence>MAMMNRGDQPTGLSEFMMKKKGSGNDLKVEHQQTRDRKRLNYFIKSLYKYNTNKTAKVLEIQILLSLQLNNTKQDILS</sequence>
<organism evidence="2 3">
    <name type="scientific">Stephania yunnanensis</name>
    <dbReference type="NCBI Taxonomy" id="152371"/>
    <lineage>
        <taxon>Eukaryota</taxon>
        <taxon>Viridiplantae</taxon>
        <taxon>Streptophyta</taxon>
        <taxon>Embryophyta</taxon>
        <taxon>Tracheophyta</taxon>
        <taxon>Spermatophyta</taxon>
        <taxon>Magnoliopsida</taxon>
        <taxon>Ranunculales</taxon>
        <taxon>Menispermaceae</taxon>
        <taxon>Menispermoideae</taxon>
        <taxon>Cissampelideae</taxon>
        <taxon>Stephania</taxon>
    </lineage>
</organism>
<accession>A0AAP0P8J1</accession>
<proteinExistence type="predicted"/>
<reference evidence="2 3" key="1">
    <citation type="submission" date="2024-01" db="EMBL/GenBank/DDBJ databases">
        <title>Genome assemblies of Stephania.</title>
        <authorList>
            <person name="Yang L."/>
        </authorList>
    </citation>
    <scope>NUCLEOTIDE SEQUENCE [LARGE SCALE GENOMIC DNA]</scope>
    <source>
        <strain evidence="2">YNDBR</strain>
        <tissue evidence="2">Leaf</tissue>
    </source>
</reference>
<keyword evidence="3" id="KW-1185">Reference proteome</keyword>
<evidence type="ECO:0000256" key="1">
    <source>
        <dbReference type="SAM" id="MobiDB-lite"/>
    </source>
</evidence>
<dbReference type="AlphaFoldDB" id="A0AAP0P8J1"/>
<comment type="caution">
    <text evidence="2">The sequence shown here is derived from an EMBL/GenBank/DDBJ whole genome shotgun (WGS) entry which is preliminary data.</text>
</comment>